<name>A0A1I8FK46_9PLAT</name>
<proteinExistence type="inferred from homology"/>
<evidence type="ECO:0000256" key="1">
    <source>
        <dbReference type="ARBA" id="ARBA00004123"/>
    </source>
</evidence>
<protein>
    <submittedName>
        <fullName evidence="7">Nuclear pore complex protein</fullName>
    </submittedName>
</protein>
<comment type="similarity">
    <text evidence="2">Belongs to the NUP186/NUP192/NUP205 family.</text>
</comment>
<evidence type="ECO:0000256" key="4">
    <source>
        <dbReference type="ARBA" id="ARBA00023242"/>
    </source>
</evidence>
<feature type="region of interest" description="Disordered" evidence="5">
    <location>
        <begin position="179"/>
        <end position="225"/>
    </location>
</feature>
<dbReference type="AlphaFoldDB" id="A0A1I8FK46"/>
<keyword evidence="6" id="KW-1185">Reference proteome</keyword>
<dbReference type="PANTHER" id="PTHR31344">
    <property type="entry name" value="NUCLEAR PORE COMPLEX PROTEIN NUP205"/>
    <property type="match status" value="1"/>
</dbReference>
<dbReference type="GO" id="GO:0006999">
    <property type="term" value="P:nuclear pore organization"/>
    <property type="evidence" value="ECO:0007669"/>
    <property type="project" value="TreeGrafter"/>
</dbReference>
<accession>A0A1I8FK46</accession>
<dbReference type="WBParaSite" id="maker-unitig_37885-snap-gene-0.2-mRNA-1">
    <property type="protein sequence ID" value="maker-unitig_37885-snap-gene-0.2-mRNA-1"/>
    <property type="gene ID" value="maker-unitig_37885-snap-gene-0.2"/>
</dbReference>
<evidence type="ECO:0000256" key="2">
    <source>
        <dbReference type="ARBA" id="ARBA00005892"/>
    </source>
</evidence>
<dbReference type="Pfam" id="PF11894">
    <property type="entry name" value="Nup192"/>
    <property type="match status" value="2"/>
</dbReference>
<evidence type="ECO:0000313" key="6">
    <source>
        <dbReference type="Proteomes" id="UP000095280"/>
    </source>
</evidence>
<dbReference type="PANTHER" id="PTHR31344:SF0">
    <property type="entry name" value="NUCLEAR PORE COMPLEX PROTEIN NUP205"/>
    <property type="match status" value="1"/>
</dbReference>
<keyword evidence="3" id="KW-0813">Transport</keyword>
<keyword evidence="4" id="KW-0539">Nucleus</keyword>
<reference evidence="7" key="1">
    <citation type="submission" date="2016-11" db="UniProtKB">
        <authorList>
            <consortium name="WormBaseParasite"/>
        </authorList>
    </citation>
    <scope>IDENTIFICATION</scope>
</reference>
<comment type="subcellular location">
    <subcellularLocation>
        <location evidence="1">Nucleus</location>
    </subcellularLocation>
</comment>
<dbReference type="Proteomes" id="UP000095280">
    <property type="component" value="Unplaced"/>
</dbReference>
<dbReference type="GO" id="GO:0017056">
    <property type="term" value="F:structural constituent of nuclear pore"/>
    <property type="evidence" value="ECO:0007669"/>
    <property type="project" value="TreeGrafter"/>
</dbReference>
<dbReference type="InterPro" id="IPR021827">
    <property type="entry name" value="Nup186/Nup192/Nup205"/>
</dbReference>
<organism evidence="6 7">
    <name type="scientific">Macrostomum lignano</name>
    <dbReference type="NCBI Taxonomy" id="282301"/>
    <lineage>
        <taxon>Eukaryota</taxon>
        <taxon>Metazoa</taxon>
        <taxon>Spiralia</taxon>
        <taxon>Lophotrochozoa</taxon>
        <taxon>Platyhelminthes</taxon>
        <taxon>Rhabditophora</taxon>
        <taxon>Macrostomorpha</taxon>
        <taxon>Macrostomida</taxon>
        <taxon>Macrostomidae</taxon>
        <taxon>Macrostomum</taxon>
    </lineage>
</organism>
<dbReference type="GO" id="GO:0044611">
    <property type="term" value="C:nuclear pore inner ring"/>
    <property type="evidence" value="ECO:0007669"/>
    <property type="project" value="TreeGrafter"/>
</dbReference>
<evidence type="ECO:0000313" key="7">
    <source>
        <dbReference type="WBParaSite" id="maker-unitig_37885-snap-gene-0.2-mRNA-1"/>
    </source>
</evidence>
<evidence type="ECO:0000256" key="5">
    <source>
        <dbReference type="SAM" id="MobiDB-lite"/>
    </source>
</evidence>
<evidence type="ECO:0000256" key="3">
    <source>
        <dbReference type="ARBA" id="ARBA00022448"/>
    </source>
</evidence>
<sequence length="410" mass="43793">PITVRLIQQKICLSDDFIEEAIIVSDLFELNEMAAVELLLTAEGQQPSYPDLTRGLVAVLLYYDQQRCIWTASRPARRSPRPSSDVTPWAADGLLGAILDLLPRNERLAAAKLEEQRALGNARHRRQFGALQSQTPLGVEDLLAVMRFLQRDLPPAPAAIDRCHASLILAVLTSFDCSGPDGEEPDESHPLLAPADSSGGPGFAGRNPPSGADASAADADDDDGELSAEVGIADGAFAALGSLLAPAGEASGGAGAGAWCRGNEWALRCLHNLLTDYVCLMPMQVKCLRDGTDKAARIVASYAAQGLQPPAGLRRDFEDLLSILASLYPAGGDCELTLDYWLGGEAVSNDLFNLSKSRPSNRQVALAKFLRLASDVVLAPSLYIPFLRLLARLSCGRTQARACYAMLRAG</sequence>